<dbReference type="EMBL" id="KV878130">
    <property type="protein sequence ID" value="OJJ03027.1"/>
    <property type="molecule type" value="Genomic_DNA"/>
</dbReference>
<dbReference type="CDD" id="cd22952">
    <property type="entry name" value="ART10-like"/>
    <property type="match status" value="1"/>
</dbReference>
<dbReference type="OrthoDB" id="3365616at2759"/>
<evidence type="ECO:0000256" key="1">
    <source>
        <dbReference type="SAM" id="MobiDB-lite"/>
    </source>
</evidence>
<dbReference type="InterPro" id="IPR014752">
    <property type="entry name" value="Arrestin-like_C"/>
</dbReference>
<dbReference type="VEuPathDB" id="FungiDB:ASPVEDRAFT_84492"/>
<dbReference type="Gene3D" id="2.60.40.640">
    <property type="match status" value="1"/>
</dbReference>
<dbReference type="RefSeq" id="XP_040668789.1">
    <property type="nucleotide sequence ID" value="XM_040817543.1"/>
</dbReference>
<sequence length="397" mass="43477">MSPRLNITGLRNGKAYSSTEAVKGVVHLKAGSGAPVDFQVTATLEGVIRTSLIEKGPAFILGNDMPLVASENHQLFRTSKVVFPDQNSPSSTFQYTPFNGEYAIPFEINFPLQTQCAKHPDEPAHKGVTLPSSFEARATMFGAAARVQYTVRIDVKGREGDASFKRVVMISAAAPPLYLALMSNRALRTTSTVKLPHLHLQYTPPTLSLEARLPSPILRIGQRLPLRMFVRGPLVEGQALFPSKLSSLRISLESTTNIRAEARHKSWTTSTDLLNLKTLNEPVTCLAGLDVLPDINRTIFHRVSIPDVAPSFASCTVEHTYSLAVDARFSFCKARKVQSTKLVLKVEIWPANRTVQSPSAVPSRNCSSPQDRIPTGELPLQGCTQVEAYDSEPPPYS</sequence>
<reference evidence="3" key="1">
    <citation type="journal article" date="2017" name="Genome Biol.">
        <title>Comparative genomics reveals high biological diversity and specific adaptations in the industrially and medically important fungal genus Aspergillus.</title>
        <authorList>
            <person name="de Vries R.P."/>
            <person name="Riley R."/>
            <person name="Wiebenga A."/>
            <person name="Aguilar-Osorio G."/>
            <person name="Amillis S."/>
            <person name="Uchima C.A."/>
            <person name="Anderluh G."/>
            <person name="Asadollahi M."/>
            <person name="Askin M."/>
            <person name="Barry K."/>
            <person name="Battaglia E."/>
            <person name="Bayram O."/>
            <person name="Benocci T."/>
            <person name="Braus-Stromeyer S.A."/>
            <person name="Caldana C."/>
            <person name="Canovas D."/>
            <person name="Cerqueira G.C."/>
            <person name="Chen F."/>
            <person name="Chen W."/>
            <person name="Choi C."/>
            <person name="Clum A."/>
            <person name="Dos Santos R.A."/>
            <person name="Damasio A.R."/>
            <person name="Diallinas G."/>
            <person name="Emri T."/>
            <person name="Fekete E."/>
            <person name="Flipphi M."/>
            <person name="Freyberg S."/>
            <person name="Gallo A."/>
            <person name="Gournas C."/>
            <person name="Habgood R."/>
            <person name="Hainaut M."/>
            <person name="Harispe M.L."/>
            <person name="Henrissat B."/>
            <person name="Hilden K.S."/>
            <person name="Hope R."/>
            <person name="Hossain A."/>
            <person name="Karabika E."/>
            <person name="Karaffa L."/>
            <person name="Karanyi Z."/>
            <person name="Krasevec N."/>
            <person name="Kuo A."/>
            <person name="Kusch H."/>
            <person name="LaButti K."/>
            <person name="Lagendijk E.L."/>
            <person name="Lapidus A."/>
            <person name="Levasseur A."/>
            <person name="Lindquist E."/>
            <person name="Lipzen A."/>
            <person name="Logrieco A.F."/>
            <person name="MacCabe A."/>
            <person name="Maekelae M.R."/>
            <person name="Malavazi I."/>
            <person name="Melin P."/>
            <person name="Meyer V."/>
            <person name="Mielnichuk N."/>
            <person name="Miskei M."/>
            <person name="Molnar A.P."/>
            <person name="Mule G."/>
            <person name="Ngan C.Y."/>
            <person name="Orejas M."/>
            <person name="Orosz E."/>
            <person name="Ouedraogo J.P."/>
            <person name="Overkamp K.M."/>
            <person name="Park H.-S."/>
            <person name="Perrone G."/>
            <person name="Piumi F."/>
            <person name="Punt P.J."/>
            <person name="Ram A.F."/>
            <person name="Ramon A."/>
            <person name="Rauscher S."/>
            <person name="Record E."/>
            <person name="Riano-Pachon D.M."/>
            <person name="Robert V."/>
            <person name="Roehrig J."/>
            <person name="Ruller R."/>
            <person name="Salamov A."/>
            <person name="Salih N.S."/>
            <person name="Samson R.A."/>
            <person name="Sandor E."/>
            <person name="Sanguinetti M."/>
            <person name="Schuetze T."/>
            <person name="Sepcic K."/>
            <person name="Shelest E."/>
            <person name="Sherlock G."/>
            <person name="Sophianopoulou V."/>
            <person name="Squina F.M."/>
            <person name="Sun H."/>
            <person name="Susca A."/>
            <person name="Todd R.B."/>
            <person name="Tsang A."/>
            <person name="Unkles S.E."/>
            <person name="van de Wiele N."/>
            <person name="van Rossen-Uffink D."/>
            <person name="Oliveira J.V."/>
            <person name="Vesth T.C."/>
            <person name="Visser J."/>
            <person name="Yu J.-H."/>
            <person name="Zhou M."/>
            <person name="Andersen M.R."/>
            <person name="Archer D.B."/>
            <person name="Baker S.E."/>
            <person name="Benoit I."/>
            <person name="Brakhage A.A."/>
            <person name="Braus G.H."/>
            <person name="Fischer R."/>
            <person name="Frisvad J.C."/>
            <person name="Goldman G.H."/>
            <person name="Houbraken J."/>
            <person name="Oakley B."/>
            <person name="Pocsi I."/>
            <person name="Scazzocchio C."/>
            <person name="Seiboth B."/>
            <person name="vanKuyk P.A."/>
            <person name="Wortman J."/>
            <person name="Dyer P.S."/>
            <person name="Grigoriev I.V."/>
        </authorList>
    </citation>
    <scope>NUCLEOTIDE SEQUENCE [LARGE SCALE GENOMIC DNA]</scope>
    <source>
        <strain evidence="3">CBS 583.65</strain>
    </source>
</reference>
<proteinExistence type="predicted"/>
<organism evidence="2 3">
    <name type="scientific">Aspergillus versicolor CBS 583.65</name>
    <dbReference type="NCBI Taxonomy" id="1036611"/>
    <lineage>
        <taxon>Eukaryota</taxon>
        <taxon>Fungi</taxon>
        <taxon>Dikarya</taxon>
        <taxon>Ascomycota</taxon>
        <taxon>Pezizomycotina</taxon>
        <taxon>Eurotiomycetes</taxon>
        <taxon>Eurotiomycetidae</taxon>
        <taxon>Eurotiales</taxon>
        <taxon>Aspergillaceae</taxon>
        <taxon>Aspergillus</taxon>
        <taxon>Aspergillus subgen. Nidulantes</taxon>
    </lineage>
</organism>
<accession>A0A1L9PNB6</accession>
<name>A0A1L9PNB6_ASPVE</name>
<evidence type="ECO:0000313" key="2">
    <source>
        <dbReference type="EMBL" id="OJJ03027.1"/>
    </source>
</evidence>
<dbReference type="Proteomes" id="UP000184073">
    <property type="component" value="Unassembled WGS sequence"/>
</dbReference>
<dbReference type="GeneID" id="63733054"/>
<feature type="region of interest" description="Disordered" evidence="1">
    <location>
        <begin position="358"/>
        <end position="378"/>
    </location>
</feature>
<evidence type="ECO:0008006" key="4">
    <source>
        <dbReference type="Google" id="ProtNLM"/>
    </source>
</evidence>
<evidence type="ECO:0000313" key="3">
    <source>
        <dbReference type="Proteomes" id="UP000184073"/>
    </source>
</evidence>
<keyword evidence="3" id="KW-1185">Reference proteome</keyword>
<feature type="compositionally biased region" description="Polar residues" evidence="1">
    <location>
        <begin position="358"/>
        <end position="370"/>
    </location>
</feature>
<protein>
    <recommendedName>
        <fullName evidence="4">Arrestin-like N-terminal domain-containing protein</fullName>
    </recommendedName>
</protein>
<dbReference type="STRING" id="1036611.A0A1L9PNB6"/>
<gene>
    <name evidence="2" type="ORF">ASPVEDRAFT_84492</name>
</gene>
<dbReference type="AlphaFoldDB" id="A0A1L9PNB6"/>